<dbReference type="Gene3D" id="2.60.120.460">
    <property type="entry name" value="YjbQ-like"/>
    <property type="match status" value="1"/>
</dbReference>
<organism evidence="2 3">
    <name type="scientific">Roseibium litorale</name>
    <dbReference type="NCBI Taxonomy" id="2803841"/>
    <lineage>
        <taxon>Bacteria</taxon>
        <taxon>Pseudomonadati</taxon>
        <taxon>Pseudomonadota</taxon>
        <taxon>Alphaproteobacteria</taxon>
        <taxon>Hyphomicrobiales</taxon>
        <taxon>Stappiaceae</taxon>
        <taxon>Roseibium</taxon>
    </lineage>
</organism>
<protein>
    <submittedName>
        <fullName evidence="2">YjbQ family protein</fullName>
    </submittedName>
</protein>
<proteinExistence type="inferred from homology"/>
<evidence type="ECO:0000313" key="3">
    <source>
        <dbReference type="Proteomes" id="UP000632063"/>
    </source>
</evidence>
<sequence length="134" mass="14832">MARLVVPTKGQRFHQISQPVNGWLKSFGAGDGLITLFLRHTSASLTIQENTDPDVQADIIDALDRLAPETVGYRHHMEGADDMPAHIKTLLTGVNLQIPVIGGEMDLGTWQALYLVEHRDGLHQRTVTLHYLGT</sequence>
<accession>A0ABR9CT20</accession>
<name>A0ABR9CT20_9HYPH</name>
<dbReference type="PIRSF" id="PIRSF004681">
    <property type="entry name" value="UCP004681"/>
    <property type="match status" value="1"/>
</dbReference>
<dbReference type="InterPro" id="IPR001602">
    <property type="entry name" value="UPF0047_YjbQ-like"/>
</dbReference>
<reference evidence="3" key="1">
    <citation type="submission" date="2020-09" db="EMBL/GenBank/DDBJ databases">
        <title>The genome sequence of strain Labrenzia suaedae 4C16A.</title>
        <authorList>
            <person name="Liu Y."/>
        </authorList>
    </citation>
    <scope>NUCLEOTIDE SEQUENCE [LARGE SCALE GENOMIC DNA]</scope>
    <source>
        <strain evidence="3">4C16A</strain>
    </source>
</reference>
<comment type="similarity">
    <text evidence="1">Belongs to the UPF0047 family.</text>
</comment>
<dbReference type="SUPFAM" id="SSF111038">
    <property type="entry name" value="YjbQ-like"/>
    <property type="match status" value="1"/>
</dbReference>
<dbReference type="EMBL" id="JACYXI010000017">
    <property type="protein sequence ID" value="MBD8893944.1"/>
    <property type="molecule type" value="Genomic_DNA"/>
</dbReference>
<reference evidence="2 3" key="2">
    <citation type="journal article" date="2021" name="Int. J. Syst. Evol. Microbiol.">
        <title>Roseibium litorale sp. nov., isolated from a tidal flat sediment and proposal for the reclassification of Labrenzia polysiphoniae as Roseibium polysiphoniae comb. nov.</title>
        <authorList>
            <person name="Liu Y."/>
            <person name="Pei T."/>
            <person name="Du J."/>
            <person name="Chao M."/>
            <person name="Deng M.R."/>
            <person name="Zhu H."/>
        </authorList>
    </citation>
    <scope>NUCLEOTIDE SEQUENCE [LARGE SCALE GENOMIC DNA]</scope>
    <source>
        <strain evidence="2 3">4C16A</strain>
    </source>
</reference>
<evidence type="ECO:0000313" key="2">
    <source>
        <dbReference type="EMBL" id="MBD8893944.1"/>
    </source>
</evidence>
<comment type="caution">
    <text evidence="2">The sequence shown here is derived from an EMBL/GenBank/DDBJ whole genome shotgun (WGS) entry which is preliminary data.</text>
</comment>
<dbReference type="Pfam" id="PF01894">
    <property type="entry name" value="YjbQ"/>
    <property type="match status" value="1"/>
</dbReference>
<dbReference type="PANTHER" id="PTHR30615:SF8">
    <property type="entry name" value="UPF0047 PROTEIN C4A8.02C"/>
    <property type="match status" value="1"/>
</dbReference>
<dbReference type="NCBIfam" id="TIGR00149">
    <property type="entry name" value="TIGR00149_YjbQ"/>
    <property type="match status" value="1"/>
</dbReference>
<dbReference type="Proteomes" id="UP000632063">
    <property type="component" value="Unassembled WGS sequence"/>
</dbReference>
<evidence type="ECO:0000256" key="1">
    <source>
        <dbReference type="ARBA" id="ARBA00005534"/>
    </source>
</evidence>
<dbReference type="PANTHER" id="PTHR30615">
    <property type="entry name" value="UNCHARACTERIZED PROTEIN YJBQ-RELATED"/>
    <property type="match status" value="1"/>
</dbReference>
<dbReference type="InterPro" id="IPR035917">
    <property type="entry name" value="YjbQ-like_sf"/>
</dbReference>
<gene>
    <name evidence="2" type="ORF">IG616_20545</name>
</gene>
<keyword evidence="3" id="KW-1185">Reference proteome</keyword>